<dbReference type="InterPro" id="IPR037185">
    <property type="entry name" value="EmrE-like"/>
</dbReference>
<evidence type="ECO:0000256" key="6">
    <source>
        <dbReference type="ARBA" id="ARBA00023136"/>
    </source>
</evidence>
<evidence type="ECO:0000256" key="3">
    <source>
        <dbReference type="ARBA" id="ARBA00022475"/>
    </source>
</evidence>
<sequence>MPALLLTLAIVVEVAATASLPRTDGFTRPGWTAVVVAGYAVALWLLSLVVRTMPVSVAYAVWAGLGTALVAVVGVVLLGEPLGWVRAVSLGLVVVGVVGLNLSGAH</sequence>
<comment type="caution">
    <text evidence="9">The sequence shown here is derived from an EMBL/GenBank/DDBJ whole genome shotgun (WGS) entry which is preliminary data.</text>
</comment>
<keyword evidence="6 8" id="KW-0472">Membrane</keyword>
<keyword evidence="3" id="KW-1003">Cell membrane</keyword>
<keyword evidence="2" id="KW-0813">Transport</keyword>
<evidence type="ECO:0000256" key="5">
    <source>
        <dbReference type="ARBA" id="ARBA00022989"/>
    </source>
</evidence>
<evidence type="ECO:0000256" key="8">
    <source>
        <dbReference type="SAM" id="Phobius"/>
    </source>
</evidence>
<evidence type="ECO:0000313" key="10">
    <source>
        <dbReference type="Proteomes" id="UP000516957"/>
    </source>
</evidence>
<dbReference type="GO" id="GO:0022857">
    <property type="term" value="F:transmembrane transporter activity"/>
    <property type="evidence" value="ECO:0007669"/>
    <property type="project" value="InterPro"/>
</dbReference>
<dbReference type="InterPro" id="IPR000390">
    <property type="entry name" value="Small_drug/metabolite_transptr"/>
</dbReference>
<organism evidence="9 10">
    <name type="scientific">Nocardioides marinisabuli</name>
    <dbReference type="NCBI Taxonomy" id="419476"/>
    <lineage>
        <taxon>Bacteria</taxon>
        <taxon>Bacillati</taxon>
        <taxon>Actinomycetota</taxon>
        <taxon>Actinomycetes</taxon>
        <taxon>Propionibacteriales</taxon>
        <taxon>Nocardioidaceae</taxon>
        <taxon>Nocardioides</taxon>
    </lineage>
</organism>
<feature type="transmembrane region" description="Helical" evidence="8">
    <location>
        <begin position="84"/>
        <end position="102"/>
    </location>
</feature>
<feature type="transmembrane region" description="Helical" evidence="8">
    <location>
        <begin position="31"/>
        <end position="50"/>
    </location>
</feature>
<gene>
    <name evidence="9" type="ORF">BKA08_002167</name>
</gene>
<evidence type="ECO:0000313" key="9">
    <source>
        <dbReference type="EMBL" id="NYD57929.1"/>
    </source>
</evidence>
<dbReference type="GO" id="GO:0005886">
    <property type="term" value="C:plasma membrane"/>
    <property type="evidence" value="ECO:0007669"/>
    <property type="project" value="UniProtKB-SubCell"/>
</dbReference>
<dbReference type="InterPro" id="IPR045324">
    <property type="entry name" value="Small_multidrug_res"/>
</dbReference>
<dbReference type="EMBL" id="JACCBE010000001">
    <property type="protein sequence ID" value="NYD57929.1"/>
    <property type="molecule type" value="Genomic_DNA"/>
</dbReference>
<dbReference type="PANTHER" id="PTHR30561:SF1">
    <property type="entry name" value="MULTIDRUG TRANSPORTER EMRE"/>
    <property type="match status" value="1"/>
</dbReference>
<dbReference type="FunFam" id="1.10.3730.20:FF:000001">
    <property type="entry name" value="Quaternary ammonium compound resistance transporter SugE"/>
    <property type="match status" value="1"/>
</dbReference>
<dbReference type="AlphaFoldDB" id="A0A7Y9F1K1"/>
<comment type="subcellular location">
    <subcellularLocation>
        <location evidence="1 7">Cell membrane</location>
        <topology evidence="1 7">Multi-pass membrane protein</topology>
    </subcellularLocation>
</comment>
<dbReference type="PANTHER" id="PTHR30561">
    <property type="entry name" value="SMR FAMILY PROTON-DEPENDENT DRUG EFFLUX TRANSPORTER SUGE"/>
    <property type="match status" value="1"/>
</dbReference>
<evidence type="ECO:0000256" key="2">
    <source>
        <dbReference type="ARBA" id="ARBA00022448"/>
    </source>
</evidence>
<dbReference type="RefSeq" id="WP_179615616.1">
    <property type="nucleotide sequence ID" value="NZ_CP059163.1"/>
</dbReference>
<evidence type="ECO:0000256" key="4">
    <source>
        <dbReference type="ARBA" id="ARBA00022692"/>
    </source>
</evidence>
<keyword evidence="4 7" id="KW-0812">Transmembrane</keyword>
<dbReference type="Gene3D" id="1.10.3730.20">
    <property type="match status" value="1"/>
</dbReference>
<feature type="transmembrane region" description="Helical" evidence="8">
    <location>
        <begin position="57"/>
        <end position="78"/>
    </location>
</feature>
<keyword evidence="5 8" id="KW-1133">Transmembrane helix</keyword>
<name>A0A7Y9F1K1_9ACTN</name>
<dbReference type="SUPFAM" id="SSF103481">
    <property type="entry name" value="Multidrug resistance efflux transporter EmrE"/>
    <property type="match status" value="1"/>
</dbReference>
<evidence type="ECO:0000256" key="7">
    <source>
        <dbReference type="RuleBase" id="RU003942"/>
    </source>
</evidence>
<reference evidence="9 10" key="1">
    <citation type="submission" date="2020-07" db="EMBL/GenBank/DDBJ databases">
        <title>Sequencing the genomes of 1000 actinobacteria strains.</title>
        <authorList>
            <person name="Klenk H.-P."/>
        </authorList>
    </citation>
    <scope>NUCLEOTIDE SEQUENCE [LARGE SCALE GENOMIC DNA]</scope>
    <source>
        <strain evidence="9 10">DSM 18965</strain>
    </source>
</reference>
<protein>
    <submittedName>
        <fullName evidence="9">Multidrug transporter EmrE-like cation transporter</fullName>
    </submittedName>
</protein>
<dbReference type="Proteomes" id="UP000516957">
    <property type="component" value="Unassembled WGS sequence"/>
</dbReference>
<accession>A0A7Y9F1K1</accession>
<proteinExistence type="inferred from homology"/>
<dbReference type="Pfam" id="PF00893">
    <property type="entry name" value="Multi_Drug_Res"/>
    <property type="match status" value="1"/>
</dbReference>
<comment type="similarity">
    <text evidence="7">Belongs to the drug/metabolite transporter (DMT) superfamily. Small multidrug resistance (SMR) (TC 2.A.7.1) family.</text>
</comment>
<keyword evidence="10" id="KW-1185">Reference proteome</keyword>
<evidence type="ECO:0000256" key="1">
    <source>
        <dbReference type="ARBA" id="ARBA00004651"/>
    </source>
</evidence>